<dbReference type="AlphaFoldDB" id="A0AAN9SSQ5"/>
<keyword evidence="2" id="KW-1185">Reference proteome</keyword>
<proteinExistence type="predicted"/>
<evidence type="ECO:0000313" key="2">
    <source>
        <dbReference type="Proteomes" id="UP001386955"/>
    </source>
</evidence>
<sequence>MVRSIARRKESKLTIIDLENPSNLDLAINVGTNDGFNFLGDVKGGVEGFEICPDFIMLDEKCGEVKYGGLEA</sequence>
<dbReference type="Proteomes" id="UP001386955">
    <property type="component" value="Unassembled WGS sequence"/>
</dbReference>
<name>A0AAN9SSQ5_PSOTE</name>
<gene>
    <name evidence="1" type="ORF">VNO78_06643</name>
</gene>
<dbReference type="EMBL" id="JAYMYS010000002">
    <property type="protein sequence ID" value="KAK7405386.1"/>
    <property type="molecule type" value="Genomic_DNA"/>
</dbReference>
<evidence type="ECO:0000313" key="1">
    <source>
        <dbReference type="EMBL" id="KAK7405386.1"/>
    </source>
</evidence>
<comment type="caution">
    <text evidence="1">The sequence shown here is derived from an EMBL/GenBank/DDBJ whole genome shotgun (WGS) entry which is preliminary data.</text>
</comment>
<accession>A0AAN9SSQ5</accession>
<reference evidence="1 2" key="1">
    <citation type="submission" date="2024-01" db="EMBL/GenBank/DDBJ databases">
        <title>The genomes of 5 underutilized Papilionoideae crops provide insights into root nodulation and disease resistanc.</title>
        <authorList>
            <person name="Jiang F."/>
        </authorList>
    </citation>
    <scope>NUCLEOTIDE SEQUENCE [LARGE SCALE GENOMIC DNA]</scope>
    <source>
        <strain evidence="1">DUOXIRENSHENG_FW03</strain>
        <tissue evidence="1">Leaves</tissue>
    </source>
</reference>
<organism evidence="1 2">
    <name type="scientific">Psophocarpus tetragonolobus</name>
    <name type="common">Winged bean</name>
    <name type="synonym">Dolichos tetragonolobus</name>
    <dbReference type="NCBI Taxonomy" id="3891"/>
    <lineage>
        <taxon>Eukaryota</taxon>
        <taxon>Viridiplantae</taxon>
        <taxon>Streptophyta</taxon>
        <taxon>Embryophyta</taxon>
        <taxon>Tracheophyta</taxon>
        <taxon>Spermatophyta</taxon>
        <taxon>Magnoliopsida</taxon>
        <taxon>eudicotyledons</taxon>
        <taxon>Gunneridae</taxon>
        <taxon>Pentapetalae</taxon>
        <taxon>rosids</taxon>
        <taxon>fabids</taxon>
        <taxon>Fabales</taxon>
        <taxon>Fabaceae</taxon>
        <taxon>Papilionoideae</taxon>
        <taxon>50 kb inversion clade</taxon>
        <taxon>NPAAA clade</taxon>
        <taxon>indigoferoid/millettioid clade</taxon>
        <taxon>Phaseoleae</taxon>
        <taxon>Psophocarpus</taxon>
    </lineage>
</organism>
<protein>
    <submittedName>
        <fullName evidence="1">Uncharacterized protein</fullName>
    </submittedName>
</protein>